<evidence type="ECO:0000256" key="1">
    <source>
        <dbReference type="SAM" id="MobiDB-lite"/>
    </source>
</evidence>
<dbReference type="EMBL" id="JAABOO010000002">
    <property type="protein sequence ID" value="NER13335.1"/>
    <property type="molecule type" value="Genomic_DNA"/>
</dbReference>
<reference evidence="2 3" key="1">
    <citation type="submission" date="2020-01" db="EMBL/GenBank/DDBJ databases">
        <title>Leptobacterium flavescens.</title>
        <authorList>
            <person name="Wang G."/>
        </authorList>
    </citation>
    <scope>NUCLEOTIDE SEQUENCE [LARGE SCALE GENOMIC DNA]</scope>
    <source>
        <strain evidence="2 3">KCTC 22160</strain>
    </source>
</reference>
<proteinExistence type="predicted"/>
<feature type="compositionally biased region" description="Basic and acidic residues" evidence="1">
    <location>
        <begin position="355"/>
        <end position="380"/>
    </location>
</feature>
<gene>
    <name evidence="2" type="ORF">GWK08_07790</name>
</gene>
<dbReference type="RefSeq" id="WP_163606378.1">
    <property type="nucleotide sequence ID" value="NZ_JAABOO010000002.1"/>
</dbReference>
<evidence type="ECO:0000313" key="2">
    <source>
        <dbReference type="EMBL" id="NER13335.1"/>
    </source>
</evidence>
<comment type="caution">
    <text evidence="2">The sequence shown here is derived from an EMBL/GenBank/DDBJ whole genome shotgun (WGS) entry which is preliminary data.</text>
</comment>
<feature type="compositionally biased region" description="Basic and acidic residues" evidence="1">
    <location>
        <begin position="307"/>
        <end position="325"/>
    </location>
</feature>
<keyword evidence="3" id="KW-1185">Reference proteome</keyword>
<accession>A0A6P0UJ70</accession>
<dbReference type="Proteomes" id="UP000468581">
    <property type="component" value="Unassembled WGS sequence"/>
</dbReference>
<evidence type="ECO:0000313" key="3">
    <source>
        <dbReference type="Proteomes" id="UP000468581"/>
    </source>
</evidence>
<sequence length="506" mass="57996">MIKRYTLVIVCIFFGKVVWSQRTTLPVDWRQHNLTKYNANVFNPALSFVRNESRNFSIWGRLQWIGIEDSPKTYLVNYNGRFGKKTGAGLALFQHNIGLFTDSGLMVNYARGIQLARESWLTFGVNVIGLRRGLNQANFITPEPDPVLLDNDDDFILTVMPGFNLTINNFNIGLSSENLFDYNFTISDQQTDFSDKIFLGYMSYDFRMKNAGSAAWKDAIFRTTVYGKSIPDQDTQYGVQTLMDVPKYGWLQAGYNNFYGVSGGLGVKVSDGIVVGMVVETGTSATNRAFGATYEVTAAIEFGKGSRSDKPISFKEGPKPKKEIEDRADEQNELDAIEKTQQTNTEADKLTAANKKTETDPTNKAGAKKDPQAKENDEKLDYKNIENVDLEKLRNINRDSDSTALKEIFKVENRNPRYKAVDRIEGVDYGFYLVVNVFSQKKYFDLFMRLLTAQGLEPKYFYNNDNDYYYVYLRKYDKLSEVERDRRTKYNGRYSGETWILWVRNN</sequence>
<dbReference type="AlphaFoldDB" id="A0A6P0UJ70"/>
<feature type="region of interest" description="Disordered" evidence="1">
    <location>
        <begin position="307"/>
        <end position="380"/>
    </location>
</feature>
<dbReference type="Pfam" id="PF11751">
    <property type="entry name" value="PorP_SprF"/>
    <property type="match status" value="1"/>
</dbReference>
<name>A0A6P0UJ70_9FLAO</name>
<dbReference type="NCBIfam" id="TIGR03519">
    <property type="entry name" value="T9SS_PorP_fam"/>
    <property type="match status" value="1"/>
</dbReference>
<dbReference type="InterPro" id="IPR019861">
    <property type="entry name" value="PorP/SprF_Bacteroidetes"/>
</dbReference>
<feature type="compositionally biased region" description="Acidic residues" evidence="1">
    <location>
        <begin position="326"/>
        <end position="335"/>
    </location>
</feature>
<organism evidence="2 3">
    <name type="scientific">Leptobacterium flavescens</name>
    <dbReference type="NCBI Taxonomy" id="472055"/>
    <lineage>
        <taxon>Bacteria</taxon>
        <taxon>Pseudomonadati</taxon>
        <taxon>Bacteroidota</taxon>
        <taxon>Flavobacteriia</taxon>
        <taxon>Flavobacteriales</taxon>
        <taxon>Flavobacteriaceae</taxon>
        <taxon>Leptobacterium</taxon>
    </lineage>
</organism>
<protein>
    <submittedName>
        <fullName evidence="2">Type IX secretion system membrane protein PorP/SprF</fullName>
    </submittedName>
</protein>